<name>A0ABP9HH06_9ACTN</name>
<feature type="transmembrane region" description="Helical" evidence="1">
    <location>
        <begin position="511"/>
        <end position="534"/>
    </location>
</feature>
<feature type="transmembrane region" description="Helical" evidence="1">
    <location>
        <begin position="103"/>
        <end position="121"/>
    </location>
</feature>
<organism evidence="2 3">
    <name type="scientific">Yinghuangia aomiensis</name>
    <dbReference type="NCBI Taxonomy" id="676205"/>
    <lineage>
        <taxon>Bacteria</taxon>
        <taxon>Bacillati</taxon>
        <taxon>Actinomycetota</taxon>
        <taxon>Actinomycetes</taxon>
        <taxon>Kitasatosporales</taxon>
        <taxon>Streptomycetaceae</taxon>
        <taxon>Yinghuangia</taxon>
    </lineage>
</organism>
<feature type="transmembrane region" description="Helical" evidence="1">
    <location>
        <begin position="404"/>
        <end position="423"/>
    </location>
</feature>
<evidence type="ECO:0000313" key="3">
    <source>
        <dbReference type="Proteomes" id="UP001500466"/>
    </source>
</evidence>
<accession>A0ABP9HH06</accession>
<feature type="transmembrane region" description="Helical" evidence="1">
    <location>
        <begin position="469"/>
        <end position="490"/>
    </location>
</feature>
<gene>
    <name evidence="2" type="ORF">GCM10023205_40500</name>
</gene>
<feature type="transmembrane region" description="Helical" evidence="1">
    <location>
        <begin position="329"/>
        <end position="352"/>
    </location>
</feature>
<dbReference type="EMBL" id="BAABHS010000013">
    <property type="protein sequence ID" value="GAA4970737.1"/>
    <property type="molecule type" value="Genomic_DNA"/>
</dbReference>
<feature type="transmembrane region" description="Helical" evidence="1">
    <location>
        <begin position="435"/>
        <end position="454"/>
    </location>
</feature>
<sequence length="693" mass="73959">MLDRVAAPEQQPGPRRYASRAAFLRRRTPAALTALAAAWAATALAHLAHADLVLPALVVAATASLLRPGGGLLDRLVIAAGAVAGAALVGGLLFSVWPWGLHPVPVAGLAFTLLVAAAWALRRKPTLPTRVYGTDLAVAGAGLAAWLTTAWPTATRPLVERLGYFAGNDTGDRLRQFSLFDAVRQLDGYAFLDPGHTKQILVAGMATNYPNGAHFLYALADSFRMNGAAPGNGVAEAHRYYSLLLLGYGAFVLAAVWAARWVAGHRARGWRGALALSAIGAFLATGVMTTSVWYGFDSQVLGLFFTVLAIALLVRYPDRPVEQTVLVGLALIGVAFTYPLYAPALALGAAATMWAVRARLRRRLLPVAVTCAAVVPLVLVPIVVPRLAGDFNASSHLLLWGPIIRAPRRVLAAATAVFVLYLAVSRARRSPTQRLMGIQVAAAAVVALGLWVYQRSEIGESSYYLEKLLYAWLVTVLIGLGGAGALISRSRLPLPRAARDKADKLGTRGRWAARGTVAVAAALAGVLLAGGISFGKPEFRDNRPAPDNTWGKVWADGLIVSPAQSELMAMQRRKLLGNGKFTMVVLRASRTAWQNALVTMQAAVLNHQLGTLEKYVADMPLVASEKQDARKALDPMYYVAQNWDENLEVYSRTSPVPLQIVSFDPVVGVRLVRAAAQNPCHCVKIVQIGGGKS</sequence>
<feature type="transmembrane region" description="Helical" evidence="1">
    <location>
        <begin position="300"/>
        <end position="317"/>
    </location>
</feature>
<dbReference type="RefSeq" id="WP_345676969.1">
    <property type="nucleotide sequence ID" value="NZ_BAABHS010000013.1"/>
</dbReference>
<comment type="caution">
    <text evidence="2">The sequence shown here is derived from an EMBL/GenBank/DDBJ whole genome shotgun (WGS) entry which is preliminary data.</text>
</comment>
<feature type="transmembrane region" description="Helical" evidence="1">
    <location>
        <begin position="269"/>
        <end position="288"/>
    </location>
</feature>
<feature type="transmembrane region" description="Helical" evidence="1">
    <location>
        <begin position="240"/>
        <end position="263"/>
    </location>
</feature>
<evidence type="ECO:0000256" key="1">
    <source>
        <dbReference type="SAM" id="Phobius"/>
    </source>
</evidence>
<protein>
    <submittedName>
        <fullName evidence="2">Uncharacterized protein</fullName>
    </submittedName>
</protein>
<keyword evidence="1" id="KW-0812">Transmembrane</keyword>
<keyword evidence="1" id="KW-1133">Transmembrane helix</keyword>
<feature type="transmembrane region" description="Helical" evidence="1">
    <location>
        <begin position="364"/>
        <end position="384"/>
    </location>
</feature>
<reference evidence="3" key="1">
    <citation type="journal article" date="2019" name="Int. J. Syst. Evol. Microbiol.">
        <title>The Global Catalogue of Microorganisms (GCM) 10K type strain sequencing project: providing services to taxonomists for standard genome sequencing and annotation.</title>
        <authorList>
            <consortium name="The Broad Institute Genomics Platform"/>
            <consortium name="The Broad Institute Genome Sequencing Center for Infectious Disease"/>
            <person name="Wu L."/>
            <person name="Ma J."/>
        </authorList>
    </citation>
    <scope>NUCLEOTIDE SEQUENCE [LARGE SCALE GENOMIC DNA]</scope>
    <source>
        <strain evidence="3">JCM 17986</strain>
    </source>
</reference>
<dbReference type="Proteomes" id="UP001500466">
    <property type="component" value="Unassembled WGS sequence"/>
</dbReference>
<keyword evidence="1" id="KW-0472">Membrane</keyword>
<evidence type="ECO:0000313" key="2">
    <source>
        <dbReference type="EMBL" id="GAA4970737.1"/>
    </source>
</evidence>
<keyword evidence="3" id="KW-1185">Reference proteome</keyword>
<feature type="transmembrane region" description="Helical" evidence="1">
    <location>
        <begin position="29"/>
        <end position="46"/>
    </location>
</feature>
<feature type="transmembrane region" description="Helical" evidence="1">
    <location>
        <begin position="76"/>
        <end position="97"/>
    </location>
</feature>
<proteinExistence type="predicted"/>